<dbReference type="AlphaFoldDB" id="A0A386WQV7"/>
<evidence type="ECO:0000256" key="1">
    <source>
        <dbReference type="SAM" id="MobiDB-lite"/>
    </source>
</evidence>
<gene>
    <name evidence="4" type="ORF">CSH63_23095</name>
</gene>
<dbReference type="EMBL" id="CP024087">
    <property type="protein sequence ID" value="AYF30282.1"/>
    <property type="molecule type" value="Genomic_DNA"/>
</dbReference>
<dbReference type="RefSeq" id="WP_120572049.1">
    <property type="nucleotide sequence ID" value="NZ_CP024087.1"/>
</dbReference>
<dbReference type="KEGG" id="mtua:CSH63_23095"/>
<evidence type="ECO:0000313" key="5">
    <source>
        <dbReference type="Proteomes" id="UP000267804"/>
    </source>
</evidence>
<feature type="domain" description="von Hippel-Lindau disease tumour suppressor beta" evidence="3">
    <location>
        <begin position="165"/>
        <end position="210"/>
    </location>
</feature>
<evidence type="ECO:0000259" key="3">
    <source>
        <dbReference type="Pfam" id="PF01847"/>
    </source>
</evidence>
<dbReference type="Gene3D" id="2.60.40.780">
    <property type="entry name" value="von Hippel-Lindau disease tumour suppressor, beta domain"/>
    <property type="match status" value="1"/>
</dbReference>
<dbReference type="InterPro" id="IPR036208">
    <property type="entry name" value="VHL_sf"/>
</dbReference>
<protein>
    <recommendedName>
        <fullName evidence="3">von Hippel-Lindau disease tumour suppressor beta domain-containing protein</fullName>
    </recommendedName>
</protein>
<reference evidence="4 5" key="1">
    <citation type="submission" date="2017-10" db="EMBL/GenBank/DDBJ databases">
        <title>Integration of genomic and chemical information greatly accelerates assignment of the full stereostructure of myelolactone, a potent inhibitor of myeloma from a marine-derived Micromonospora.</title>
        <authorList>
            <person name="Kim M.C."/>
            <person name="Machado H."/>
            <person name="Jensen P.R."/>
            <person name="Fenical W."/>
        </authorList>
    </citation>
    <scope>NUCLEOTIDE SEQUENCE [LARGE SCALE GENOMIC DNA]</scope>
    <source>
        <strain evidence="4 5">CNY-010</strain>
    </source>
</reference>
<feature type="compositionally biased region" description="Pro residues" evidence="1">
    <location>
        <begin position="123"/>
        <end position="136"/>
    </location>
</feature>
<dbReference type="InterPro" id="IPR024053">
    <property type="entry name" value="VHL_beta_dom"/>
</dbReference>
<feature type="region of interest" description="Disordered" evidence="1">
    <location>
        <begin position="88"/>
        <end position="156"/>
    </location>
</feature>
<accession>A0A386WQV7</accession>
<keyword evidence="2" id="KW-0472">Membrane</keyword>
<sequence>MTDSPHPLAIRSDGRHSRSGRRTEDGVWLRDPSPTLLAAIAVGLVVVVLASIVSVFATPRRPDLPPPIKGQAILASPTRAGLVTEAPAESYAPPSVSFSNRAVAPTRTAAPTRRATPSSRPTSPKPSTPRSKPPVVGPGELAPLPASRESRLRSHGGGPSTFIDFVNSHGSTVVVHWINYEGRRQQYAVLRPGQSYRQQTYVGHPWVVADERGRGLVCFEPARQTLRAVIR</sequence>
<keyword evidence="2" id="KW-0812">Transmembrane</keyword>
<dbReference type="SUPFAM" id="SSF49468">
    <property type="entry name" value="VHL"/>
    <property type="match status" value="1"/>
</dbReference>
<dbReference type="Pfam" id="PF01847">
    <property type="entry name" value="VHL"/>
    <property type="match status" value="1"/>
</dbReference>
<keyword evidence="2" id="KW-1133">Transmembrane helix</keyword>
<feature type="region of interest" description="Disordered" evidence="1">
    <location>
        <begin position="1"/>
        <end position="29"/>
    </location>
</feature>
<dbReference type="Proteomes" id="UP000267804">
    <property type="component" value="Chromosome"/>
</dbReference>
<feature type="compositionally biased region" description="Basic and acidic residues" evidence="1">
    <location>
        <begin position="12"/>
        <end position="28"/>
    </location>
</feature>
<evidence type="ECO:0000256" key="2">
    <source>
        <dbReference type="SAM" id="Phobius"/>
    </source>
</evidence>
<proteinExistence type="predicted"/>
<organism evidence="4 5">
    <name type="scientific">Micromonospora tulbaghiae</name>
    <dbReference type="NCBI Taxonomy" id="479978"/>
    <lineage>
        <taxon>Bacteria</taxon>
        <taxon>Bacillati</taxon>
        <taxon>Actinomycetota</taxon>
        <taxon>Actinomycetes</taxon>
        <taxon>Micromonosporales</taxon>
        <taxon>Micromonosporaceae</taxon>
        <taxon>Micromonospora</taxon>
    </lineage>
</organism>
<feature type="transmembrane region" description="Helical" evidence="2">
    <location>
        <begin position="36"/>
        <end position="57"/>
    </location>
</feature>
<name>A0A386WQV7_9ACTN</name>
<dbReference type="InterPro" id="IPR037140">
    <property type="entry name" value="VHL_beta_dom_sf"/>
</dbReference>
<feature type="compositionally biased region" description="Low complexity" evidence="1">
    <location>
        <begin position="101"/>
        <end position="122"/>
    </location>
</feature>
<evidence type="ECO:0000313" key="4">
    <source>
        <dbReference type="EMBL" id="AYF30282.1"/>
    </source>
</evidence>